<accession>A0A2T0MQD1</accession>
<dbReference type="Proteomes" id="UP000238312">
    <property type="component" value="Unassembled WGS sequence"/>
</dbReference>
<dbReference type="OrthoDB" id="3528932at2"/>
<feature type="signal peptide" evidence="1">
    <location>
        <begin position="1"/>
        <end position="23"/>
    </location>
</feature>
<comment type="caution">
    <text evidence="2">The sequence shown here is derived from an EMBL/GenBank/DDBJ whole genome shotgun (WGS) entry which is preliminary data.</text>
</comment>
<keyword evidence="1" id="KW-0732">Signal</keyword>
<dbReference type="RefSeq" id="WP_146178417.1">
    <property type="nucleotide sequence ID" value="NZ_PVNG01000017.1"/>
</dbReference>
<feature type="chain" id="PRO_5038611901" description="DUF3558 domain-containing protein" evidence="1">
    <location>
        <begin position="24"/>
        <end position="189"/>
    </location>
</feature>
<evidence type="ECO:0000313" key="2">
    <source>
        <dbReference type="EMBL" id="PRX60341.1"/>
    </source>
</evidence>
<sequence length="189" mass="20733">MHRRRSALTAVLLLVLSAACASAPPPPRDTRPLGDMTAKPLACDGLISARVLRIIVGTLPILTTTTGRPDKRLPRGRYYSSCNVKVDDAREWALDVGLSDPFRGTPEELADTMAFDRGRPLPEGLGPGYSATVPEGKKPAFAYVYGWTPGHERLLSIRILLGAPRDSEADAIELFRYLKPIMLNQEKPR</sequence>
<organism evidence="2 3">
    <name type="scientific">Nonomuraea fuscirosea</name>
    <dbReference type="NCBI Taxonomy" id="1291556"/>
    <lineage>
        <taxon>Bacteria</taxon>
        <taxon>Bacillati</taxon>
        <taxon>Actinomycetota</taxon>
        <taxon>Actinomycetes</taxon>
        <taxon>Streptosporangiales</taxon>
        <taxon>Streptosporangiaceae</taxon>
        <taxon>Nonomuraea</taxon>
    </lineage>
</organism>
<evidence type="ECO:0000256" key="1">
    <source>
        <dbReference type="SAM" id="SignalP"/>
    </source>
</evidence>
<evidence type="ECO:0008006" key="4">
    <source>
        <dbReference type="Google" id="ProtNLM"/>
    </source>
</evidence>
<protein>
    <recommendedName>
        <fullName evidence="4">DUF3558 domain-containing protein</fullName>
    </recommendedName>
</protein>
<dbReference type="EMBL" id="PVNG01000017">
    <property type="protein sequence ID" value="PRX60341.1"/>
    <property type="molecule type" value="Genomic_DNA"/>
</dbReference>
<proteinExistence type="predicted"/>
<dbReference type="PROSITE" id="PS51257">
    <property type="entry name" value="PROKAR_LIPOPROTEIN"/>
    <property type="match status" value="1"/>
</dbReference>
<evidence type="ECO:0000313" key="3">
    <source>
        <dbReference type="Proteomes" id="UP000238312"/>
    </source>
</evidence>
<name>A0A2T0MQD1_9ACTN</name>
<keyword evidence="3" id="KW-1185">Reference proteome</keyword>
<reference evidence="2 3" key="1">
    <citation type="submission" date="2018-03" db="EMBL/GenBank/DDBJ databases">
        <title>Genomic Encyclopedia of Type Strains, Phase III (KMG-III): the genomes of soil and plant-associated and newly described type strains.</title>
        <authorList>
            <person name="Whitman W."/>
        </authorList>
    </citation>
    <scope>NUCLEOTIDE SEQUENCE [LARGE SCALE GENOMIC DNA]</scope>
    <source>
        <strain evidence="2 3">CGMCC 4.7104</strain>
    </source>
</reference>
<gene>
    <name evidence="2" type="ORF">B0I32_117108</name>
</gene>
<dbReference type="AlphaFoldDB" id="A0A2T0MQD1"/>